<dbReference type="Gene3D" id="1.10.150.240">
    <property type="entry name" value="Putative phosphatase, domain 2"/>
    <property type="match status" value="1"/>
</dbReference>
<evidence type="ECO:0000313" key="2">
    <source>
        <dbReference type="Proteomes" id="UP000321533"/>
    </source>
</evidence>
<dbReference type="Proteomes" id="UP000321533">
    <property type="component" value="Chromosome"/>
</dbReference>
<dbReference type="Pfam" id="PF13419">
    <property type="entry name" value="HAD_2"/>
    <property type="match status" value="1"/>
</dbReference>
<dbReference type="OrthoDB" id="9797415at2"/>
<dbReference type="SFLD" id="SFLDG01129">
    <property type="entry name" value="C1.5:_HAD__Beta-PGM__Phosphata"/>
    <property type="match status" value="1"/>
</dbReference>
<dbReference type="CDD" id="cd02603">
    <property type="entry name" value="HAD_sEH-N_like"/>
    <property type="match status" value="1"/>
</dbReference>
<dbReference type="InterPro" id="IPR023198">
    <property type="entry name" value="PGP-like_dom2"/>
</dbReference>
<keyword evidence="2" id="KW-1185">Reference proteome</keyword>
<gene>
    <name evidence="1" type="ORF">FRZ67_10000</name>
</gene>
<dbReference type="KEGG" id="pgin:FRZ67_10000"/>
<dbReference type="InterPro" id="IPR041492">
    <property type="entry name" value="HAD_2"/>
</dbReference>
<dbReference type="AlphaFoldDB" id="A0A5B8VA79"/>
<dbReference type="InterPro" id="IPR023214">
    <property type="entry name" value="HAD_sf"/>
</dbReference>
<dbReference type="RefSeq" id="WP_147189413.1">
    <property type="nucleotide sequence ID" value="NZ_CP042435.1"/>
</dbReference>
<protein>
    <submittedName>
        <fullName evidence="1">HAD family phosphatase</fullName>
    </submittedName>
</protein>
<reference evidence="1 2" key="1">
    <citation type="journal article" date="2016" name="Int. J. Syst. Evol. Microbiol.">
        <title>Panacibacter ginsenosidivorans gen. nov., sp. nov., with ginsenoside converting activity isolated from soil of a ginseng field.</title>
        <authorList>
            <person name="Siddiqi M.Z."/>
            <person name="Muhammad Shafi S."/>
            <person name="Choi K.D."/>
            <person name="Im W.T."/>
        </authorList>
    </citation>
    <scope>NUCLEOTIDE SEQUENCE [LARGE SCALE GENOMIC DNA]</scope>
    <source>
        <strain evidence="1 2">Gsoil1550</strain>
    </source>
</reference>
<dbReference type="InterPro" id="IPR036412">
    <property type="entry name" value="HAD-like_sf"/>
</dbReference>
<name>A0A5B8VA79_9BACT</name>
<dbReference type="SUPFAM" id="SSF56784">
    <property type="entry name" value="HAD-like"/>
    <property type="match status" value="1"/>
</dbReference>
<dbReference type="PANTHER" id="PTHR43611">
    <property type="entry name" value="ALPHA-D-GLUCOSE 1-PHOSPHATE PHOSPHATASE"/>
    <property type="match status" value="1"/>
</dbReference>
<evidence type="ECO:0000313" key="1">
    <source>
        <dbReference type="EMBL" id="QEC67606.1"/>
    </source>
</evidence>
<proteinExistence type="predicted"/>
<dbReference type="Gene3D" id="3.40.50.1000">
    <property type="entry name" value="HAD superfamily/HAD-like"/>
    <property type="match status" value="1"/>
</dbReference>
<dbReference type="EMBL" id="CP042435">
    <property type="protein sequence ID" value="QEC67606.1"/>
    <property type="molecule type" value="Genomic_DNA"/>
</dbReference>
<dbReference type="NCBIfam" id="TIGR01509">
    <property type="entry name" value="HAD-SF-IA-v3"/>
    <property type="match status" value="1"/>
</dbReference>
<dbReference type="SFLD" id="SFLDS00003">
    <property type="entry name" value="Haloacid_Dehalogenase"/>
    <property type="match status" value="1"/>
</dbReference>
<sequence length="206" mass="24409">MSSKISTIIFDLGAVLIDWNPRYMYRKIFKTEEEMEWFLENITTGEWNENQDAGYPLHKATEELIAKHPEWEKEISSYYERWIEMLGEQIHETVEILAKLKKDNSLKIYALTNWSAETFPRALERFEFLQWFNGIVVSGEEKTRKPFADFYKILLDRYNIDATTSLLIDDNLRNIKGAEQLGINGIRFINAEQLRNELENVYQIIV</sequence>
<dbReference type="InterPro" id="IPR006439">
    <property type="entry name" value="HAD-SF_hydro_IA"/>
</dbReference>
<accession>A0A5B8VA79</accession>
<organism evidence="1 2">
    <name type="scientific">Panacibacter ginsenosidivorans</name>
    <dbReference type="NCBI Taxonomy" id="1813871"/>
    <lineage>
        <taxon>Bacteria</taxon>
        <taxon>Pseudomonadati</taxon>
        <taxon>Bacteroidota</taxon>
        <taxon>Chitinophagia</taxon>
        <taxon>Chitinophagales</taxon>
        <taxon>Chitinophagaceae</taxon>
        <taxon>Panacibacter</taxon>
    </lineage>
</organism>
<dbReference type="PANTHER" id="PTHR43611:SF3">
    <property type="entry name" value="FLAVIN MONONUCLEOTIDE HYDROLASE 1, CHLOROPLATIC"/>
    <property type="match status" value="1"/>
</dbReference>